<keyword evidence="1" id="KW-0285">Flavoprotein</keyword>
<dbReference type="InterPro" id="IPR051796">
    <property type="entry name" value="ISF_SsuE-like"/>
</dbReference>
<evidence type="ECO:0000259" key="3">
    <source>
        <dbReference type="Pfam" id="PF03358"/>
    </source>
</evidence>
<dbReference type="Pfam" id="PF03358">
    <property type="entry name" value="FMN_red"/>
    <property type="match status" value="1"/>
</dbReference>
<evidence type="ECO:0000313" key="4">
    <source>
        <dbReference type="EMBL" id="QKG19906.1"/>
    </source>
</evidence>
<proteinExistence type="predicted"/>
<organism evidence="4 5">
    <name type="scientific">Actinomadura verrucosospora</name>
    <dbReference type="NCBI Taxonomy" id="46165"/>
    <lineage>
        <taxon>Bacteria</taxon>
        <taxon>Bacillati</taxon>
        <taxon>Actinomycetota</taxon>
        <taxon>Actinomycetes</taxon>
        <taxon>Streptosporangiales</taxon>
        <taxon>Thermomonosporaceae</taxon>
        <taxon>Actinomadura</taxon>
    </lineage>
</organism>
<feature type="domain" description="NADPH-dependent FMN reductase-like" evidence="3">
    <location>
        <begin position="5"/>
        <end position="154"/>
    </location>
</feature>
<evidence type="ECO:0000256" key="2">
    <source>
        <dbReference type="ARBA" id="ARBA00022643"/>
    </source>
</evidence>
<name>A0A7D3ZVG1_ACTVE</name>
<protein>
    <submittedName>
        <fullName evidence="4">NADPH-dependent FMN reductase</fullName>
    </submittedName>
</protein>
<evidence type="ECO:0000313" key="5">
    <source>
        <dbReference type="Proteomes" id="UP000501240"/>
    </source>
</evidence>
<sequence length="219" mass="23774">MTTRPKIIAINGSIREGNTTAVLRHAAELARRRGTDLETVDLRSLRITATGACGDCNARCTPCTQEDDVPAVVRRMAEADGVILAAPVQGYAVSALMQTFIERAGACHMRFDRPLAGKVGGAIVVARRYSAVEGWAHLTTHLLLNRLVVVGSGFPATVYGLHPGEALRDAEGMTNVERMLHGMIDMIELLDRDRRRTGAEPLAFGEANEREGLRFVAVR</sequence>
<dbReference type="PANTHER" id="PTHR43278">
    <property type="entry name" value="NAD(P)H-DEPENDENT FMN-CONTAINING OXIDOREDUCTASE YWQN-RELATED"/>
    <property type="match status" value="1"/>
</dbReference>
<dbReference type="RefSeq" id="WP_173094284.1">
    <property type="nucleotide sequence ID" value="NZ_CP053892.1"/>
</dbReference>
<keyword evidence="2" id="KW-0288">FMN</keyword>
<dbReference type="InterPro" id="IPR029039">
    <property type="entry name" value="Flavoprotein-like_sf"/>
</dbReference>
<dbReference type="Proteomes" id="UP000501240">
    <property type="component" value="Chromosome"/>
</dbReference>
<dbReference type="EMBL" id="CP053892">
    <property type="protein sequence ID" value="QKG19906.1"/>
    <property type="molecule type" value="Genomic_DNA"/>
</dbReference>
<gene>
    <name evidence="4" type="ORF">ACTIVE_1542</name>
</gene>
<reference evidence="4 5" key="1">
    <citation type="submission" date="2020-05" db="EMBL/GenBank/DDBJ databases">
        <title>Actinomadura verrucosospora NRRL-B18236 (PFL_A860) Genome sequencing and assembly.</title>
        <authorList>
            <person name="Samborskyy M."/>
        </authorList>
    </citation>
    <scope>NUCLEOTIDE SEQUENCE [LARGE SCALE GENOMIC DNA]</scope>
    <source>
        <strain evidence="4 5">NRRL:B18236</strain>
    </source>
</reference>
<dbReference type="PANTHER" id="PTHR43278:SF4">
    <property type="entry name" value="NAD(P)H-DEPENDENT FMN-CONTAINING OXIDOREDUCTASE YWQN-RELATED"/>
    <property type="match status" value="1"/>
</dbReference>
<dbReference type="InterPro" id="IPR005025">
    <property type="entry name" value="FMN_Rdtase-like_dom"/>
</dbReference>
<dbReference type="SUPFAM" id="SSF52218">
    <property type="entry name" value="Flavoproteins"/>
    <property type="match status" value="1"/>
</dbReference>
<dbReference type="AlphaFoldDB" id="A0A7D3ZVG1"/>
<keyword evidence="5" id="KW-1185">Reference proteome</keyword>
<evidence type="ECO:0000256" key="1">
    <source>
        <dbReference type="ARBA" id="ARBA00022630"/>
    </source>
</evidence>
<dbReference type="GO" id="GO:0016491">
    <property type="term" value="F:oxidoreductase activity"/>
    <property type="evidence" value="ECO:0007669"/>
    <property type="project" value="InterPro"/>
</dbReference>
<accession>A0A7D3ZVG1</accession>
<dbReference type="Gene3D" id="3.40.50.360">
    <property type="match status" value="1"/>
</dbReference>